<evidence type="ECO:0000256" key="3">
    <source>
        <dbReference type="ARBA" id="ARBA00022829"/>
    </source>
</evidence>
<gene>
    <name evidence="5" type="primary">scpB</name>
    <name evidence="5" type="ORF">ATOP_08680</name>
</gene>
<dbReference type="Proteomes" id="UP001055025">
    <property type="component" value="Unassembled WGS sequence"/>
</dbReference>
<evidence type="ECO:0000256" key="4">
    <source>
        <dbReference type="ARBA" id="ARBA00023306"/>
    </source>
</evidence>
<dbReference type="InterPro" id="IPR005234">
    <property type="entry name" value="ScpB_csome_segregation"/>
</dbReference>
<evidence type="ECO:0000313" key="5">
    <source>
        <dbReference type="EMBL" id="GJM55213.1"/>
    </source>
</evidence>
<organism evidence="5 6">
    <name type="scientific">Granulimonas faecalis</name>
    <dbReference type="NCBI Taxonomy" id="2894155"/>
    <lineage>
        <taxon>Bacteria</taxon>
        <taxon>Bacillati</taxon>
        <taxon>Actinomycetota</taxon>
        <taxon>Coriobacteriia</taxon>
        <taxon>Coriobacteriales</taxon>
        <taxon>Kribbibacteriaceae</taxon>
        <taxon>Granulimonas</taxon>
    </lineage>
</organism>
<keyword evidence="3" id="KW-0159">Chromosome partition</keyword>
<dbReference type="InterPro" id="IPR036390">
    <property type="entry name" value="WH_DNA-bd_sf"/>
</dbReference>
<dbReference type="NCBIfam" id="TIGR00281">
    <property type="entry name" value="SMC-Scp complex subunit ScpB"/>
    <property type="match status" value="1"/>
</dbReference>
<keyword evidence="2" id="KW-0132">Cell division</keyword>
<dbReference type="RefSeq" id="WP_204407472.1">
    <property type="nucleotide sequence ID" value="NZ_BQKC01000001.1"/>
</dbReference>
<dbReference type="PANTHER" id="PTHR34298:SF2">
    <property type="entry name" value="SEGREGATION AND CONDENSATION PROTEIN B"/>
    <property type="match status" value="1"/>
</dbReference>
<dbReference type="EMBL" id="BQKC01000001">
    <property type="protein sequence ID" value="GJM55213.1"/>
    <property type="molecule type" value="Genomic_DNA"/>
</dbReference>
<sequence length="243" mass="25990">MNETLDRLPADSQKGCIEALLLVSSDPLPATTVAKVLGIAPGEAVEALADLSAEYQDANRGIQLRQVAGGWRLFTHPAYHDQVERLVASWDTRKLSQAALETLAVIAYHQPVSREGVKAVRGVNSEGVIASLIDKGLVREAGRDKDRGHAVLYGTTTAFLERFGLSSIKALPPLEDFAPDEASRRFIIERLGGRAAPAPADDGAGQVGAERDEEVVTGQVEVTGDVLDDIDPGLLEVDDDDDE</sequence>
<dbReference type="Pfam" id="PF04079">
    <property type="entry name" value="SMC_ScpB"/>
    <property type="match status" value="1"/>
</dbReference>
<dbReference type="AlphaFoldDB" id="A0AAV5B302"/>
<keyword evidence="1" id="KW-0963">Cytoplasm</keyword>
<evidence type="ECO:0000313" key="6">
    <source>
        <dbReference type="Proteomes" id="UP001055025"/>
    </source>
</evidence>
<dbReference type="Gene3D" id="1.10.10.10">
    <property type="entry name" value="Winged helix-like DNA-binding domain superfamily/Winged helix DNA-binding domain"/>
    <property type="match status" value="2"/>
</dbReference>
<dbReference type="GO" id="GO:0051304">
    <property type="term" value="P:chromosome separation"/>
    <property type="evidence" value="ECO:0007669"/>
    <property type="project" value="InterPro"/>
</dbReference>
<evidence type="ECO:0000256" key="1">
    <source>
        <dbReference type="ARBA" id="ARBA00022490"/>
    </source>
</evidence>
<keyword evidence="6" id="KW-1185">Reference proteome</keyword>
<name>A0AAV5B302_9ACTN</name>
<dbReference type="GO" id="GO:0051301">
    <property type="term" value="P:cell division"/>
    <property type="evidence" value="ECO:0007669"/>
    <property type="project" value="UniProtKB-KW"/>
</dbReference>
<comment type="caution">
    <text evidence="5">The sequence shown here is derived from an EMBL/GenBank/DDBJ whole genome shotgun (WGS) entry which is preliminary data.</text>
</comment>
<dbReference type="PANTHER" id="PTHR34298">
    <property type="entry name" value="SEGREGATION AND CONDENSATION PROTEIN B"/>
    <property type="match status" value="1"/>
</dbReference>
<dbReference type="InterPro" id="IPR036388">
    <property type="entry name" value="WH-like_DNA-bd_sf"/>
</dbReference>
<accession>A0AAV5B302</accession>
<evidence type="ECO:0000256" key="2">
    <source>
        <dbReference type="ARBA" id="ARBA00022618"/>
    </source>
</evidence>
<reference evidence="5" key="1">
    <citation type="journal article" date="2022" name="Int. J. Syst. Evol. Microbiol.">
        <title>Granulimonas faecalis gen. nov., sp. nov., and Leptogranulimonas caecicola gen. nov., sp. nov., novel lactate-producing Atopobiaceae bacteria isolated from mouse intestines, and an emended description of the family Atopobiaceae.</title>
        <authorList>
            <person name="Morinaga K."/>
            <person name="Kusada H."/>
            <person name="Sakamoto S."/>
            <person name="Murakami T."/>
            <person name="Toyoda A."/>
            <person name="Mori H."/>
            <person name="Meng X.Y."/>
            <person name="Takashino M."/>
            <person name="Murotomi K."/>
            <person name="Tamaki H."/>
        </authorList>
    </citation>
    <scope>NUCLEOTIDE SEQUENCE</scope>
    <source>
        <strain evidence="5">OPF53</strain>
    </source>
</reference>
<keyword evidence="4" id="KW-0131">Cell cycle</keyword>
<protein>
    <submittedName>
        <fullName evidence="5">Segregation and condensation protein B</fullName>
    </submittedName>
</protein>
<proteinExistence type="predicted"/>
<dbReference type="SUPFAM" id="SSF46785">
    <property type="entry name" value="Winged helix' DNA-binding domain"/>
    <property type="match status" value="2"/>
</dbReference>